<accession>A0A0D3F1V0</accession>
<dbReference type="EnsemblPlants" id="OBART02G06910.1">
    <property type="protein sequence ID" value="OBART02G06910.1"/>
    <property type="gene ID" value="OBART02G06910"/>
</dbReference>
<organism evidence="2">
    <name type="scientific">Oryza barthii</name>
    <dbReference type="NCBI Taxonomy" id="65489"/>
    <lineage>
        <taxon>Eukaryota</taxon>
        <taxon>Viridiplantae</taxon>
        <taxon>Streptophyta</taxon>
        <taxon>Embryophyta</taxon>
        <taxon>Tracheophyta</taxon>
        <taxon>Spermatophyta</taxon>
        <taxon>Magnoliopsida</taxon>
        <taxon>Liliopsida</taxon>
        <taxon>Poales</taxon>
        <taxon>Poaceae</taxon>
        <taxon>BOP clade</taxon>
        <taxon>Oryzoideae</taxon>
        <taxon>Oryzeae</taxon>
        <taxon>Oryzinae</taxon>
        <taxon>Oryza</taxon>
    </lineage>
</organism>
<protein>
    <submittedName>
        <fullName evidence="2">Uncharacterized protein</fullName>
    </submittedName>
</protein>
<evidence type="ECO:0000313" key="3">
    <source>
        <dbReference type="Proteomes" id="UP000026960"/>
    </source>
</evidence>
<evidence type="ECO:0000256" key="1">
    <source>
        <dbReference type="SAM" id="MobiDB-lite"/>
    </source>
</evidence>
<evidence type="ECO:0000313" key="2">
    <source>
        <dbReference type="EnsemblPlants" id="OBART02G06910.1"/>
    </source>
</evidence>
<name>A0A0D3F1V0_9ORYZ</name>
<reference evidence="2" key="2">
    <citation type="submission" date="2015-03" db="UniProtKB">
        <authorList>
            <consortium name="EnsemblPlants"/>
        </authorList>
    </citation>
    <scope>IDENTIFICATION</scope>
</reference>
<sequence length="110" mass="12315">MGPAQNCTIHPQHLLPSPSSGGGEAEGGGAKWSARARCRRRWRFAGGSIGSARTTPVVSFPLYLEFMVLHRDIELLEGCKKLQTFRNLPEGWERQQKQHFQPNNGPFLND</sequence>
<feature type="compositionally biased region" description="Gly residues" evidence="1">
    <location>
        <begin position="20"/>
        <end position="30"/>
    </location>
</feature>
<keyword evidence="3" id="KW-1185">Reference proteome</keyword>
<reference evidence="2" key="1">
    <citation type="journal article" date="2009" name="Rice">
        <title>De Novo Next Generation Sequencing of Plant Genomes.</title>
        <authorList>
            <person name="Rounsley S."/>
            <person name="Marri P.R."/>
            <person name="Yu Y."/>
            <person name="He R."/>
            <person name="Sisneros N."/>
            <person name="Goicoechea J.L."/>
            <person name="Lee S.J."/>
            <person name="Angelova A."/>
            <person name="Kudrna D."/>
            <person name="Luo M."/>
            <person name="Affourtit J."/>
            <person name="Desany B."/>
            <person name="Knight J."/>
            <person name="Niazi F."/>
            <person name="Egholm M."/>
            <person name="Wing R.A."/>
        </authorList>
    </citation>
    <scope>NUCLEOTIDE SEQUENCE [LARGE SCALE GENOMIC DNA]</scope>
    <source>
        <strain evidence="2">cv. IRGC 105608</strain>
    </source>
</reference>
<proteinExistence type="predicted"/>
<dbReference type="AlphaFoldDB" id="A0A0D3F1V0"/>
<feature type="region of interest" description="Disordered" evidence="1">
    <location>
        <begin position="1"/>
        <end position="33"/>
    </location>
</feature>
<dbReference type="Proteomes" id="UP000026960">
    <property type="component" value="Chromosome 2"/>
</dbReference>
<dbReference type="PaxDb" id="65489-OBART02G06910.1"/>
<dbReference type="Gramene" id="OBART02G06910.1">
    <property type="protein sequence ID" value="OBART02G06910.1"/>
    <property type="gene ID" value="OBART02G06910"/>
</dbReference>
<dbReference type="HOGENOM" id="CLU_2174847_0_0_1"/>